<protein>
    <submittedName>
        <fullName evidence="1">Uncharacterized protein</fullName>
    </submittedName>
</protein>
<sequence length="260" mass="31965">MVKEIVPNNHINIHNFIMDRINNKDYFYSTFDEFYVPNRFFFNKEHFNHDFMIYGYDSNKMEYYLMGFDENRNYGSSKISFLQFEKAFFSENDKTGFIHLLSKRDNVKYDFDLRLVYEMLDDYYNSRNSSERVRMNGCLLVNRVFGLEVYKYLKEYFKSLMCENFDSDIRFLHILYEHKKCMLMRLEYMYKNNYINDNLYIYDGYKYIEQEMFKIRNQHLKYLVGGKKRCLSQLVDSLSEIEQKESELVERLLNAIYHKL</sequence>
<name>U4R514_9FIRM</name>
<evidence type="ECO:0000313" key="1">
    <source>
        <dbReference type="EMBL" id="EPR13638.1"/>
    </source>
</evidence>
<proteinExistence type="predicted"/>
<dbReference type="AlphaFoldDB" id="U4R514"/>
<dbReference type="Proteomes" id="UP000016860">
    <property type="component" value="Unassembled WGS sequence"/>
</dbReference>
<dbReference type="RefSeq" id="WP_020814292.1">
    <property type="nucleotide sequence ID" value="NZ_ATAY01000017.1"/>
</dbReference>
<dbReference type="PATRIC" id="fig|1330534.3.peg.671"/>
<comment type="caution">
    <text evidence="1">The sequence shown here is derived from an EMBL/GenBank/DDBJ whole genome shotgun (WGS) entry which is preliminary data.</text>
</comment>
<organism evidence="1 2">
    <name type="scientific">Ruminiclostridium papyrosolvens C7</name>
    <dbReference type="NCBI Taxonomy" id="1330534"/>
    <lineage>
        <taxon>Bacteria</taxon>
        <taxon>Bacillati</taxon>
        <taxon>Bacillota</taxon>
        <taxon>Clostridia</taxon>
        <taxon>Eubacteriales</taxon>
        <taxon>Oscillospiraceae</taxon>
        <taxon>Ruminiclostridium</taxon>
    </lineage>
</organism>
<reference evidence="1 2" key="1">
    <citation type="journal article" date="2013" name="Genome Announc.">
        <title>Draft Genome Sequence of the Cellulolytic Bacterium Clostridium papyrosolvens C7 (ATCC 700395).</title>
        <authorList>
            <person name="Zepeda V."/>
            <person name="Dassa B."/>
            <person name="Borovok I."/>
            <person name="Lamed R."/>
            <person name="Bayer E.A."/>
            <person name="Cate J.H."/>
        </authorList>
    </citation>
    <scope>NUCLEOTIDE SEQUENCE [LARGE SCALE GENOMIC DNA]</scope>
    <source>
        <strain evidence="1 2">C7</strain>
    </source>
</reference>
<accession>U4R514</accession>
<evidence type="ECO:0000313" key="2">
    <source>
        <dbReference type="Proteomes" id="UP000016860"/>
    </source>
</evidence>
<dbReference type="EMBL" id="ATAY01000017">
    <property type="protein sequence ID" value="EPR13638.1"/>
    <property type="molecule type" value="Genomic_DNA"/>
</dbReference>
<gene>
    <name evidence="1" type="ORF">L323_03365</name>
</gene>